<accession>A0A1M2UWE7</accession>
<reference evidence="2" key="1">
    <citation type="submission" date="2016-11" db="EMBL/GenBank/DDBJ databases">
        <title>Draft Genome Sequence of Marinobacter hydrocarbonoclasticus strain STW2, a polyaromatic aromatic hydrocarbon degrading and denitrifying bacterium from rhizosphere of Seagrass Enhalus acodoides.</title>
        <authorList>
            <person name="Ling J."/>
            <person name="Dong J."/>
        </authorList>
    </citation>
    <scope>NUCLEOTIDE SEQUENCE [LARGE SCALE GENOMIC DNA]</scope>
    <source>
        <strain evidence="2">STW2</strain>
    </source>
</reference>
<evidence type="ECO:0000256" key="1">
    <source>
        <dbReference type="SAM" id="MobiDB-lite"/>
    </source>
</evidence>
<evidence type="ECO:0000313" key="3">
    <source>
        <dbReference type="Proteomes" id="UP000183986"/>
    </source>
</evidence>
<dbReference type="AlphaFoldDB" id="A0A1M2UWE7"/>
<keyword evidence="3" id="KW-1185">Reference proteome</keyword>
<feature type="compositionally biased region" description="Basic residues" evidence="1">
    <location>
        <begin position="61"/>
        <end position="72"/>
    </location>
</feature>
<feature type="region of interest" description="Disordered" evidence="1">
    <location>
        <begin position="37"/>
        <end position="72"/>
    </location>
</feature>
<gene>
    <name evidence="2" type="ORF">BEE62_05700</name>
</gene>
<evidence type="ECO:0000313" key="2">
    <source>
        <dbReference type="EMBL" id="OJS99617.1"/>
    </source>
</evidence>
<name>A0A1M2UWE7_MARNT</name>
<proteinExistence type="predicted"/>
<dbReference type="EMBL" id="MPKY01000001">
    <property type="protein sequence ID" value="OJS99617.1"/>
    <property type="molecule type" value="Genomic_DNA"/>
</dbReference>
<protein>
    <submittedName>
        <fullName evidence="2">Uncharacterized protein</fullName>
    </submittedName>
</protein>
<organism evidence="2 3">
    <name type="scientific">Marinobacter nauticus</name>
    <name type="common">Marinobacter hydrocarbonoclasticus</name>
    <name type="synonym">Marinobacter aquaeolei</name>
    <dbReference type="NCBI Taxonomy" id="2743"/>
    <lineage>
        <taxon>Bacteria</taxon>
        <taxon>Pseudomonadati</taxon>
        <taxon>Pseudomonadota</taxon>
        <taxon>Gammaproteobacteria</taxon>
        <taxon>Pseudomonadales</taxon>
        <taxon>Marinobacteraceae</taxon>
        <taxon>Marinobacter</taxon>
    </lineage>
</organism>
<dbReference type="RefSeq" id="WP_072676614.1">
    <property type="nucleotide sequence ID" value="NZ_MPKY01000001.1"/>
</dbReference>
<sequence length="72" mass="7962">MTSEDNDQNSPGTAAPAKIRKAACGIRFDEDELQEGIDFSAAERLKPEDDAELENADKPKSEKKHSTTNKNR</sequence>
<dbReference type="Proteomes" id="UP000183986">
    <property type="component" value="Unassembled WGS sequence"/>
</dbReference>
<dbReference type="OrthoDB" id="6371097at2"/>
<comment type="caution">
    <text evidence="2">The sequence shown here is derived from an EMBL/GenBank/DDBJ whole genome shotgun (WGS) entry which is preliminary data.</text>
</comment>